<name>A0A6S6U8C0_9GAMM</name>
<sequence length="148" mass="15877">MQRREFIKGAVAANLMLAVQFISPNAAAKIDREVFSSKDAEEAMKGILGDIQAEESDKIMIKAPELAENGANVPIEITTEIEGAQRIVLVVLENPTPLAGEYIFGEGVTPNVKTRCRIGKPSDVVVMVAAGDKIYTNKAFVKVTKGGC</sequence>
<dbReference type="Pfam" id="PF13501">
    <property type="entry name" value="SoxY"/>
    <property type="match status" value="1"/>
</dbReference>
<dbReference type="AlphaFoldDB" id="A0A6S6U8C0"/>
<dbReference type="Gene3D" id="2.60.40.2470">
    <property type="entry name" value="SoxY domain"/>
    <property type="match status" value="1"/>
</dbReference>
<dbReference type="InterPro" id="IPR038162">
    <property type="entry name" value="SoxY_sf"/>
</dbReference>
<dbReference type="InterPro" id="IPR016568">
    <property type="entry name" value="Sulphur_oxidation_SoxY"/>
</dbReference>
<dbReference type="EMBL" id="CACVAY010000145">
    <property type="protein sequence ID" value="CAA6827928.1"/>
    <property type="molecule type" value="Genomic_DNA"/>
</dbReference>
<reference evidence="2" key="1">
    <citation type="submission" date="2020-01" db="EMBL/GenBank/DDBJ databases">
        <authorList>
            <person name="Meier V. D."/>
            <person name="Meier V D."/>
        </authorList>
    </citation>
    <scope>NUCLEOTIDE SEQUENCE</scope>
    <source>
        <strain evidence="2">HLG_WM_MAG_07</strain>
    </source>
</reference>
<proteinExistence type="predicted"/>
<feature type="domain" description="Ig-like SoxY" evidence="1">
    <location>
        <begin position="47"/>
        <end position="148"/>
    </location>
</feature>
<accession>A0A6S6U8C0</accession>
<dbReference type="PIRSF" id="PIRSF010312">
    <property type="entry name" value="Sulphur_oxidation_SoxY"/>
    <property type="match status" value="1"/>
</dbReference>
<protein>
    <submittedName>
        <fullName evidence="2">Sulfur oxidation protein SoxY</fullName>
    </submittedName>
</protein>
<evidence type="ECO:0000313" key="2">
    <source>
        <dbReference type="EMBL" id="CAA6827928.1"/>
    </source>
</evidence>
<dbReference type="InterPro" id="IPR032711">
    <property type="entry name" value="SoxY"/>
</dbReference>
<evidence type="ECO:0000259" key="1">
    <source>
        <dbReference type="Pfam" id="PF13501"/>
    </source>
</evidence>
<organism evidence="2">
    <name type="scientific">uncultured Thiotrichaceae bacterium</name>
    <dbReference type="NCBI Taxonomy" id="298394"/>
    <lineage>
        <taxon>Bacteria</taxon>
        <taxon>Pseudomonadati</taxon>
        <taxon>Pseudomonadota</taxon>
        <taxon>Gammaproteobacteria</taxon>
        <taxon>Thiotrichales</taxon>
        <taxon>Thiotrichaceae</taxon>
        <taxon>environmental samples</taxon>
    </lineage>
</organism>
<gene>
    <name evidence="2" type="ORF">HELGO_WM8749</name>
</gene>